<keyword evidence="5" id="KW-0843">Virulence</keyword>
<gene>
    <name evidence="8" type="ORF">DBRI00130_LOCUS12907</name>
</gene>
<keyword evidence="3" id="KW-0378">Hydrolase</keyword>
<dbReference type="EMBL" id="HBNS01016083">
    <property type="protein sequence ID" value="CAE4603371.1"/>
    <property type="molecule type" value="Transcribed_RNA"/>
</dbReference>
<evidence type="ECO:0000256" key="5">
    <source>
        <dbReference type="ARBA" id="ARBA00023026"/>
    </source>
</evidence>
<dbReference type="Pfam" id="PF13365">
    <property type="entry name" value="Trypsin_2"/>
    <property type="match status" value="1"/>
</dbReference>
<evidence type="ECO:0000259" key="7">
    <source>
        <dbReference type="Pfam" id="PF17815"/>
    </source>
</evidence>
<dbReference type="GO" id="GO:0006508">
    <property type="term" value="P:proteolysis"/>
    <property type="evidence" value="ECO:0007669"/>
    <property type="project" value="UniProtKB-KW"/>
</dbReference>
<evidence type="ECO:0000256" key="6">
    <source>
        <dbReference type="SAM" id="MobiDB-lite"/>
    </source>
</evidence>
<feature type="region of interest" description="Disordered" evidence="6">
    <location>
        <begin position="1"/>
        <end position="60"/>
    </location>
</feature>
<dbReference type="PANTHER" id="PTHR45980:SF9">
    <property type="entry name" value="PROTEASE DO-LIKE 10, MITOCHONDRIAL-RELATED"/>
    <property type="match status" value="1"/>
</dbReference>
<dbReference type="AlphaFoldDB" id="A0A6U3ZQS5"/>
<dbReference type="SUPFAM" id="SSF50494">
    <property type="entry name" value="Trypsin-like serine proteases"/>
    <property type="match status" value="1"/>
</dbReference>
<protein>
    <recommendedName>
        <fullName evidence="7">Protease Do-like PDZ domain-containing protein</fullName>
    </recommendedName>
</protein>
<dbReference type="Gene3D" id="2.30.42.10">
    <property type="match status" value="1"/>
</dbReference>
<dbReference type="PANTHER" id="PTHR45980">
    <property type="match status" value="1"/>
</dbReference>
<evidence type="ECO:0000313" key="8">
    <source>
        <dbReference type="EMBL" id="CAE4603371.1"/>
    </source>
</evidence>
<name>A0A6U3ZQS5_9STRA</name>
<keyword evidence="2" id="KW-0645">Protease</keyword>
<feature type="domain" description="Protease Do-like PDZ" evidence="7">
    <location>
        <begin position="413"/>
        <end position="593"/>
    </location>
</feature>
<feature type="compositionally biased region" description="Polar residues" evidence="6">
    <location>
        <begin position="1"/>
        <end position="13"/>
    </location>
</feature>
<dbReference type="Gene3D" id="3.20.190.20">
    <property type="match status" value="1"/>
</dbReference>
<dbReference type="InterPro" id="IPR009003">
    <property type="entry name" value="Peptidase_S1_PA"/>
</dbReference>
<comment type="similarity">
    <text evidence="1">Belongs to the peptidase S1C family.</text>
</comment>
<evidence type="ECO:0000256" key="4">
    <source>
        <dbReference type="ARBA" id="ARBA00022825"/>
    </source>
</evidence>
<dbReference type="InterPro" id="IPR041517">
    <property type="entry name" value="DEGP_PDZ"/>
</dbReference>
<evidence type="ECO:0000256" key="2">
    <source>
        <dbReference type="ARBA" id="ARBA00022670"/>
    </source>
</evidence>
<dbReference type="InterPro" id="IPR046449">
    <property type="entry name" value="DEGP_PDZ_sf"/>
</dbReference>
<feature type="compositionally biased region" description="Polar residues" evidence="6">
    <location>
        <begin position="41"/>
        <end position="60"/>
    </location>
</feature>
<sequence>MTTGKTSSSSSHNALPHHGQRFESNEDTPPPPIISPRARTRSVSIGSKQLSETGNGYKSSDLSSRFCSIVLLEVSYVEPEYLRPWQKSSQGSAYGTGFVISGRRVLTNGHVIKDATDIRLRKHGNSKRWRARVICEGPDVDLAVLEVLGDDDNEIEAFWEGVEPIQWAAGLPLLQSSVNVVGYPTGGRTICVTEGVVSRIDCSNYRIKTAAAAPGNLLVIQIDAAINPGNSGGPCFDHAGRVVGVAFQGMDGSDAQNVGYIIPTDIARNFLHAIDCNDDPTSVESNNAGGADLCKYEGVQEIPYRWAPLQNKSLRKFLNIPKDGSGVVITSVSPIAQTYYDDFLQENDVITHIDGKSLGDDYTVSLRGDELMNADFLITGKRKEAPTVFDIIRDTVPLQIKAILKPLKSNIPREHNHDCTPEWLIVGGLLFVPLTCPLLSYGSTDDLEESGYLKIYDFIDEHLAKFREVEDKETIVLIDILTCDTNFGYDFKSSWRILQNINGEDVKNMAHLYSIYTNACQSLSENGRTEDKEEKCQEGTENKATEADSSDASCEFLIFKFRDKSQIVLETADCMKSEEEILEQHGIPSIVSAGIVGKAEKR</sequence>
<dbReference type="InterPro" id="IPR001940">
    <property type="entry name" value="Peptidase_S1C"/>
</dbReference>
<dbReference type="InterPro" id="IPR043504">
    <property type="entry name" value="Peptidase_S1_PA_chymotrypsin"/>
</dbReference>
<evidence type="ECO:0000256" key="1">
    <source>
        <dbReference type="ARBA" id="ARBA00010541"/>
    </source>
</evidence>
<dbReference type="InterPro" id="IPR036034">
    <property type="entry name" value="PDZ_sf"/>
</dbReference>
<dbReference type="Gene3D" id="2.40.10.10">
    <property type="entry name" value="Trypsin-like serine proteases"/>
    <property type="match status" value="2"/>
</dbReference>
<accession>A0A6U3ZQS5</accession>
<dbReference type="GO" id="GO:0004252">
    <property type="term" value="F:serine-type endopeptidase activity"/>
    <property type="evidence" value="ECO:0007669"/>
    <property type="project" value="InterPro"/>
</dbReference>
<organism evidence="8">
    <name type="scientific">Ditylum brightwellii</name>
    <dbReference type="NCBI Taxonomy" id="49249"/>
    <lineage>
        <taxon>Eukaryota</taxon>
        <taxon>Sar</taxon>
        <taxon>Stramenopiles</taxon>
        <taxon>Ochrophyta</taxon>
        <taxon>Bacillariophyta</taxon>
        <taxon>Mediophyceae</taxon>
        <taxon>Lithodesmiophycidae</taxon>
        <taxon>Lithodesmiales</taxon>
        <taxon>Lithodesmiaceae</taxon>
        <taxon>Ditylum</taxon>
    </lineage>
</organism>
<proteinExistence type="inferred from homology"/>
<reference evidence="8" key="1">
    <citation type="submission" date="2021-01" db="EMBL/GenBank/DDBJ databases">
        <authorList>
            <person name="Corre E."/>
            <person name="Pelletier E."/>
            <person name="Niang G."/>
            <person name="Scheremetjew M."/>
            <person name="Finn R."/>
            <person name="Kale V."/>
            <person name="Holt S."/>
            <person name="Cochrane G."/>
            <person name="Meng A."/>
            <person name="Brown T."/>
            <person name="Cohen L."/>
        </authorList>
    </citation>
    <scope>NUCLEOTIDE SEQUENCE</scope>
    <source>
        <strain evidence="8">GSO104</strain>
    </source>
</reference>
<dbReference type="Pfam" id="PF17815">
    <property type="entry name" value="PDZ_3"/>
    <property type="match status" value="1"/>
</dbReference>
<keyword evidence="4" id="KW-0720">Serine protease</keyword>
<evidence type="ECO:0000256" key="3">
    <source>
        <dbReference type="ARBA" id="ARBA00022801"/>
    </source>
</evidence>
<dbReference type="PRINTS" id="PR00834">
    <property type="entry name" value="PROTEASES2C"/>
</dbReference>